<proteinExistence type="predicted"/>
<dbReference type="InterPro" id="IPR036388">
    <property type="entry name" value="WH-like_DNA-bd_sf"/>
</dbReference>
<dbReference type="InterPro" id="IPR000835">
    <property type="entry name" value="HTH_MarR-typ"/>
</dbReference>
<dbReference type="SMART" id="SM00347">
    <property type="entry name" value="HTH_MARR"/>
    <property type="match status" value="1"/>
</dbReference>
<protein>
    <submittedName>
        <fullName evidence="2">MarR family transcriptional regulator</fullName>
    </submittedName>
</protein>
<dbReference type="Proteomes" id="UP000306855">
    <property type="component" value="Unassembled WGS sequence"/>
</dbReference>
<evidence type="ECO:0000313" key="2">
    <source>
        <dbReference type="EMBL" id="TGY54449.1"/>
    </source>
</evidence>
<accession>A0A4S2EFB4</accession>
<dbReference type="GO" id="GO:0006950">
    <property type="term" value="P:response to stress"/>
    <property type="evidence" value="ECO:0007669"/>
    <property type="project" value="TreeGrafter"/>
</dbReference>
<dbReference type="InterPro" id="IPR036390">
    <property type="entry name" value="WH_DNA-bd_sf"/>
</dbReference>
<evidence type="ECO:0000259" key="1">
    <source>
        <dbReference type="PROSITE" id="PS50995"/>
    </source>
</evidence>
<dbReference type="InterPro" id="IPR039422">
    <property type="entry name" value="MarR/SlyA-like"/>
</dbReference>
<comment type="caution">
    <text evidence="2">The sequence shown here is derived from an EMBL/GenBank/DDBJ whole genome shotgun (WGS) entry which is preliminary data.</text>
</comment>
<name>A0A4S2EFB4_9LACO</name>
<dbReference type="AlphaFoldDB" id="A0A4S2EFB4"/>
<dbReference type="Pfam" id="PF01047">
    <property type="entry name" value="MarR"/>
    <property type="match status" value="1"/>
</dbReference>
<evidence type="ECO:0000313" key="3">
    <source>
        <dbReference type="Proteomes" id="UP000306855"/>
    </source>
</evidence>
<dbReference type="EMBL" id="SRYK01000042">
    <property type="protein sequence ID" value="TGY54449.1"/>
    <property type="molecule type" value="Genomic_DNA"/>
</dbReference>
<sequence>MTEKELVNKWLAFHNLEKMISSELEAILGQGQHPMTLNEFYSLYYLNETEGNDLRLSDLAEKICLSLSATSRMLARFEDKCGVIERHISTKDKREVKIKLTPEGKERLRNASAKIAKVMANYEKQM</sequence>
<feature type="domain" description="HTH marR-type" evidence="1">
    <location>
        <begin position="1"/>
        <end position="126"/>
    </location>
</feature>
<dbReference type="PANTHER" id="PTHR33164:SF57">
    <property type="entry name" value="MARR-FAMILY TRANSCRIPTIONAL REGULATOR"/>
    <property type="match status" value="1"/>
</dbReference>
<gene>
    <name evidence="2" type="ORF">E5340_07925</name>
</gene>
<dbReference type="RefSeq" id="WP_135942253.1">
    <property type="nucleotide sequence ID" value="NZ_JAASIZ010000008.1"/>
</dbReference>
<reference evidence="2 3" key="1">
    <citation type="submission" date="2019-04" db="EMBL/GenBank/DDBJ databases">
        <title>Microbes associate with the intestines of laboratory mice.</title>
        <authorList>
            <person name="Navarre W."/>
            <person name="Wong E."/>
            <person name="Huang K."/>
            <person name="Tropini C."/>
            <person name="Ng K."/>
            <person name="Yu B."/>
        </authorList>
    </citation>
    <scope>NUCLEOTIDE SEQUENCE [LARGE SCALE GENOMIC DNA]</scope>
    <source>
        <strain evidence="2 3">NM26_J9</strain>
    </source>
</reference>
<organism evidence="2 3">
    <name type="scientific">Ligilactobacillus murinus</name>
    <dbReference type="NCBI Taxonomy" id="1622"/>
    <lineage>
        <taxon>Bacteria</taxon>
        <taxon>Bacillati</taxon>
        <taxon>Bacillota</taxon>
        <taxon>Bacilli</taxon>
        <taxon>Lactobacillales</taxon>
        <taxon>Lactobacillaceae</taxon>
        <taxon>Ligilactobacillus</taxon>
    </lineage>
</organism>
<dbReference type="Gene3D" id="1.10.10.10">
    <property type="entry name" value="Winged helix-like DNA-binding domain superfamily/Winged helix DNA-binding domain"/>
    <property type="match status" value="1"/>
</dbReference>
<dbReference type="SUPFAM" id="SSF46785">
    <property type="entry name" value="Winged helix' DNA-binding domain"/>
    <property type="match status" value="1"/>
</dbReference>
<dbReference type="GO" id="GO:0003700">
    <property type="term" value="F:DNA-binding transcription factor activity"/>
    <property type="evidence" value="ECO:0007669"/>
    <property type="project" value="InterPro"/>
</dbReference>
<dbReference type="PROSITE" id="PS50995">
    <property type="entry name" value="HTH_MARR_2"/>
    <property type="match status" value="1"/>
</dbReference>
<dbReference type="PANTHER" id="PTHR33164">
    <property type="entry name" value="TRANSCRIPTIONAL REGULATOR, MARR FAMILY"/>
    <property type="match status" value="1"/>
</dbReference>